<dbReference type="RefSeq" id="WP_088905475.1">
    <property type="nucleotide sequence ID" value="NZ_CP022272.1"/>
</dbReference>
<dbReference type="GO" id="GO:0005507">
    <property type="term" value="F:copper ion binding"/>
    <property type="evidence" value="ECO:0007669"/>
    <property type="project" value="TreeGrafter"/>
</dbReference>
<organism evidence="2 3">
    <name type="scientific">Shewanella marisflavi</name>
    <dbReference type="NCBI Taxonomy" id="260364"/>
    <lineage>
        <taxon>Bacteria</taxon>
        <taxon>Pseudomonadati</taxon>
        <taxon>Pseudomonadota</taxon>
        <taxon>Gammaproteobacteria</taxon>
        <taxon>Alteromonadales</taxon>
        <taxon>Shewanellaceae</taxon>
        <taxon>Shewanella</taxon>
    </lineage>
</organism>
<evidence type="ECO:0000313" key="2">
    <source>
        <dbReference type="EMBL" id="ASJ97987.1"/>
    </source>
</evidence>
<dbReference type="SUPFAM" id="SSF54913">
    <property type="entry name" value="GlnB-like"/>
    <property type="match status" value="1"/>
</dbReference>
<dbReference type="AlphaFoldDB" id="A0AAC9XPL4"/>
<sequence>MQEKCLLVTTSCPDQATANTLAHALVEAKLAACVQISAPVTSLYTWEGKVCQETEVVLQLKCLARHYEKVEHKLLSLHPYEVPELIATEIHTGSAAYLAWIKETTLS</sequence>
<dbReference type="Gene3D" id="3.30.70.120">
    <property type="match status" value="1"/>
</dbReference>
<dbReference type="KEGG" id="smav:CFF01_16085"/>
<comment type="similarity">
    <text evidence="1">Belongs to the CutA family.</text>
</comment>
<accession>A0AAC9XPL4</accession>
<dbReference type="Proteomes" id="UP000198233">
    <property type="component" value="Chromosome"/>
</dbReference>
<reference evidence="2 3" key="1">
    <citation type="submission" date="2017-06" db="EMBL/GenBank/DDBJ databases">
        <title>Complete genome sequence of Shewanella marisflavi EP1 associated with anaerobic 2,4-dinitrotoluene reduction and salt tolerance.</title>
        <authorList>
            <person name="Huang J."/>
        </authorList>
    </citation>
    <scope>NUCLEOTIDE SEQUENCE [LARGE SCALE GENOMIC DNA]</scope>
    <source>
        <strain evidence="2 3">EP1</strain>
    </source>
</reference>
<dbReference type="PANTHER" id="PTHR23419:SF8">
    <property type="entry name" value="FI09726P"/>
    <property type="match status" value="1"/>
</dbReference>
<proteinExistence type="inferred from homology"/>
<dbReference type="EMBL" id="CP022272">
    <property type="protein sequence ID" value="ASJ97987.1"/>
    <property type="molecule type" value="Genomic_DNA"/>
</dbReference>
<dbReference type="InterPro" id="IPR004323">
    <property type="entry name" value="Ion_tolerance_CutA"/>
</dbReference>
<dbReference type="Pfam" id="PF03091">
    <property type="entry name" value="CutA1"/>
    <property type="match status" value="1"/>
</dbReference>
<name>A0AAC9XPL4_9GAMM</name>
<evidence type="ECO:0000313" key="3">
    <source>
        <dbReference type="Proteomes" id="UP000198233"/>
    </source>
</evidence>
<protein>
    <submittedName>
        <fullName evidence="2">Divalent-cation tolerance protein CutA</fullName>
    </submittedName>
</protein>
<evidence type="ECO:0000256" key="1">
    <source>
        <dbReference type="ARBA" id="ARBA00010169"/>
    </source>
</evidence>
<gene>
    <name evidence="2" type="ORF">CFF01_16085</name>
</gene>
<dbReference type="InterPro" id="IPR015867">
    <property type="entry name" value="N-reg_PII/ATP_PRibTrfase_C"/>
</dbReference>
<dbReference type="PANTHER" id="PTHR23419">
    <property type="entry name" value="DIVALENT CATION TOLERANCE CUTA-RELATED"/>
    <property type="match status" value="1"/>
</dbReference>
<dbReference type="GO" id="GO:0010038">
    <property type="term" value="P:response to metal ion"/>
    <property type="evidence" value="ECO:0007669"/>
    <property type="project" value="InterPro"/>
</dbReference>
<dbReference type="InterPro" id="IPR011322">
    <property type="entry name" value="N-reg_PII-like_a/b"/>
</dbReference>